<dbReference type="PROSITE" id="PS51000">
    <property type="entry name" value="HTH_DEOR_2"/>
    <property type="match status" value="1"/>
</dbReference>
<dbReference type="InterPro" id="IPR050313">
    <property type="entry name" value="Carb_Metab_HTH_regulators"/>
</dbReference>
<evidence type="ECO:0000259" key="3">
    <source>
        <dbReference type="PROSITE" id="PS51000"/>
    </source>
</evidence>
<dbReference type="GO" id="GO:0003677">
    <property type="term" value="F:DNA binding"/>
    <property type="evidence" value="ECO:0007669"/>
    <property type="project" value="UniProtKB-KW"/>
</dbReference>
<dbReference type="GO" id="GO:0003700">
    <property type="term" value="F:DNA-binding transcription factor activity"/>
    <property type="evidence" value="ECO:0007669"/>
    <property type="project" value="InterPro"/>
</dbReference>
<dbReference type="PANTHER" id="PTHR30363:SF44">
    <property type="entry name" value="AGA OPERON TRANSCRIPTIONAL REPRESSOR-RELATED"/>
    <property type="match status" value="1"/>
</dbReference>
<dbReference type="EMBL" id="JAKNHJ010000011">
    <property type="protein sequence ID" value="MCG4618140.1"/>
    <property type="molecule type" value="Genomic_DNA"/>
</dbReference>
<sequence>MSESTKATPASRQQLILQQVARGGSVRVEELAAKLGVSEMTVYRDIAELEKSDLVQLNRKEITAAESSLIEASARLRIATNAATKNEISRLSRQFLRSGMSVALDDSSTNLPLVENLESLAPLTVITNAEFLAQRVRQQKGVRLILLGGTYEAWADSYFGDLTELAVSQLNIDLCIMSATAINHGYCFHPDQQVTKFKRTLLAASRRKILVADASKFRRSALFKVGPLSDFDAAIVDRDTPDWAHTELKDSGLEVLVAE</sequence>
<name>A0AAJ1BDR2_9ACTO</name>
<reference evidence="4" key="1">
    <citation type="submission" date="2022-01" db="EMBL/GenBank/DDBJ databases">
        <title>Collection of gut derived symbiotic bacterial strains cultured from healthy donors.</title>
        <authorList>
            <person name="Lin H."/>
            <person name="Kohout C."/>
            <person name="Waligurski E."/>
            <person name="Pamer E.G."/>
        </authorList>
    </citation>
    <scope>NUCLEOTIDE SEQUENCE</scope>
    <source>
        <strain evidence="4">DFI.7.46</strain>
    </source>
</reference>
<dbReference type="InterPro" id="IPR036390">
    <property type="entry name" value="WH_DNA-bd_sf"/>
</dbReference>
<dbReference type="SUPFAM" id="SSF46785">
    <property type="entry name" value="Winged helix' DNA-binding domain"/>
    <property type="match status" value="1"/>
</dbReference>
<accession>A0AAJ1BDR2</accession>
<protein>
    <submittedName>
        <fullName evidence="4">DeoR/GlpR family DNA-binding transcription regulator</fullName>
    </submittedName>
</protein>
<dbReference type="SMART" id="SM00420">
    <property type="entry name" value="HTH_DEOR"/>
    <property type="match status" value="1"/>
</dbReference>
<dbReference type="Proteomes" id="UP001200537">
    <property type="component" value="Unassembled WGS sequence"/>
</dbReference>
<dbReference type="Pfam" id="PF00455">
    <property type="entry name" value="DeoRC"/>
    <property type="match status" value="1"/>
</dbReference>
<dbReference type="SUPFAM" id="SSF100950">
    <property type="entry name" value="NagB/RpiA/CoA transferase-like"/>
    <property type="match status" value="1"/>
</dbReference>
<keyword evidence="1" id="KW-0805">Transcription regulation</keyword>
<dbReference type="InterPro" id="IPR001034">
    <property type="entry name" value="DeoR_HTH"/>
</dbReference>
<proteinExistence type="predicted"/>
<dbReference type="SMART" id="SM01134">
    <property type="entry name" value="DeoRC"/>
    <property type="match status" value="1"/>
</dbReference>
<keyword evidence="4" id="KW-0238">DNA-binding</keyword>
<feature type="domain" description="HTH deoR-type" evidence="3">
    <location>
        <begin position="9"/>
        <end position="66"/>
    </location>
</feature>
<dbReference type="InterPro" id="IPR036388">
    <property type="entry name" value="WH-like_DNA-bd_sf"/>
</dbReference>
<dbReference type="PANTHER" id="PTHR30363">
    <property type="entry name" value="HTH-TYPE TRANSCRIPTIONAL REGULATOR SRLR-RELATED"/>
    <property type="match status" value="1"/>
</dbReference>
<dbReference type="InterPro" id="IPR014036">
    <property type="entry name" value="DeoR-like_C"/>
</dbReference>
<dbReference type="InterPro" id="IPR037171">
    <property type="entry name" value="NagB/RpiA_transferase-like"/>
</dbReference>
<dbReference type="Pfam" id="PF08220">
    <property type="entry name" value="HTH_DeoR"/>
    <property type="match status" value="1"/>
</dbReference>
<dbReference type="AlphaFoldDB" id="A0AAJ1BDR2"/>
<comment type="caution">
    <text evidence="4">The sequence shown here is derived from an EMBL/GenBank/DDBJ whole genome shotgun (WGS) entry which is preliminary data.</text>
</comment>
<evidence type="ECO:0000313" key="5">
    <source>
        <dbReference type="Proteomes" id="UP001200537"/>
    </source>
</evidence>
<evidence type="ECO:0000256" key="1">
    <source>
        <dbReference type="ARBA" id="ARBA00023015"/>
    </source>
</evidence>
<evidence type="ECO:0000256" key="2">
    <source>
        <dbReference type="ARBA" id="ARBA00023163"/>
    </source>
</evidence>
<gene>
    <name evidence="4" type="ORF">L0M99_06495</name>
</gene>
<keyword evidence="2" id="KW-0804">Transcription</keyword>
<organism evidence="4 5">
    <name type="scientific">Varibaculum cambriense</name>
    <dbReference type="NCBI Taxonomy" id="184870"/>
    <lineage>
        <taxon>Bacteria</taxon>
        <taxon>Bacillati</taxon>
        <taxon>Actinomycetota</taxon>
        <taxon>Actinomycetes</taxon>
        <taxon>Actinomycetales</taxon>
        <taxon>Actinomycetaceae</taxon>
        <taxon>Varibaculum</taxon>
    </lineage>
</organism>
<dbReference type="Gene3D" id="1.10.10.10">
    <property type="entry name" value="Winged helix-like DNA-binding domain superfamily/Winged helix DNA-binding domain"/>
    <property type="match status" value="1"/>
</dbReference>
<dbReference type="RefSeq" id="WP_238128129.1">
    <property type="nucleotide sequence ID" value="NZ_JAKNHJ010000011.1"/>
</dbReference>
<evidence type="ECO:0000313" key="4">
    <source>
        <dbReference type="EMBL" id="MCG4618140.1"/>
    </source>
</evidence>